<organism evidence="1 2">
    <name type="scientific">Leptospira montravelensis</name>
    <dbReference type="NCBI Taxonomy" id="2484961"/>
    <lineage>
        <taxon>Bacteria</taxon>
        <taxon>Pseudomonadati</taxon>
        <taxon>Spirochaetota</taxon>
        <taxon>Spirochaetia</taxon>
        <taxon>Leptospirales</taxon>
        <taxon>Leptospiraceae</taxon>
        <taxon>Leptospira</taxon>
    </lineage>
</organism>
<dbReference type="Proteomes" id="UP000297465">
    <property type="component" value="Unassembled WGS sequence"/>
</dbReference>
<keyword evidence="1" id="KW-0808">Transferase</keyword>
<protein>
    <submittedName>
        <fullName evidence="1">DNA methylase</fullName>
    </submittedName>
</protein>
<sequence>MAISYSHKFGQIIGDSLEKAIEPHLREFALKNNLYLDIKGKRITRKGTKLTWTDINNNKHDLDFVMEKGGSDHSQGIPVAFIECAWRRYTKHSRNKAQEIQGAIIPLFQKYKSNHPFIGVILAGEFTKNSISQLESLGFSVLFFDYEIIINAFKDIQINAFYDETTSEKKFQKKIEKWESATEVQKKSIYSKIAELNKSNISLFLKSLEKSIVRKVTSIKLLSLFGEDYSFLNIKNLKKFLIDFNPEISKLKFIRFEAIIEYSNGDQIKVDFKNNKDFVEFLEKF</sequence>
<proteinExistence type="predicted"/>
<dbReference type="EMBL" id="RQFO01000017">
    <property type="protein sequence ID" value="TGL00058.1"/>
    <property type="molecule type" value="Genomic_DNA"/>
</dbReference>
<dbReference type="GO" id="GO:0032259">
    <property type="term" value="P:methylation"/>
    <property type="evidence" value="ECO:0007669"/>
    <property type="project" value="UniProtKB-KW"/>
</dbReference>
<evidence type="ECO:0000313" key="2">
    <source>
        <dbReference type="Proteomes" id="UP000297465"/>
    </source>
</evidence>
<comment type="caution">
    <text evidence="1">The sequence shown here is derived from an EMBL/GenBank/DDBJ whole genome shotgun (WGS) entry which is preliminary data.</text>
</comment>
<dbReference type="GO" id="GO:0008168">
    <property type="term" value="F:methyltransferase activity"/>
    <property type="evidence" value="ECO:0007669"/>
    <property type="project" value="UniProtKB-KW"/>
</dbReference>
<name>A0ABY2LLL9_9LEPT</name>
<dbReference type="RefSeq" id="WP_135571425.1">
    <property type="nucleotide sequence ID" value="NZ_RQFN01000024.1"/>
</dbReference>
<gene>
    <name evidence="1" type="ORF">EHQ31_14630</name>
</gene>
<keyword evidence="2" id="KW-1185">Reference proteome</keyword>
<reference evidence="2" key="1">
    <citation type="journal article" date="2019" name="PLoS Negl. Trop. Dis.">
        <title>Revisiting the worldwide diversity of Leptospira species in the environment.</title>
        <authorList>
            <person name="Vincent A.T."/>
            <person name="Schiettekatte O."/>
            <person name="Bourhy P."/>
            <person name="Veyrier F.J."/>
            <person name="Picardeau M."/>
        </authorList>
    </citation>
    <scope>NUCLEOTIDE SEQUENCE [LARGE SCALE GENOMIC DNA]</scope>
    <source>
        <strain evidence="2">201800278</strain>
    </source>
</reference>
<keyword evidence="1" id="KW-0489">Methyltransferase</keyword>
<evidence type="ECO:0000313" key="1">
    <source>
        <dbReference type="EMBL" id="TGL00058.1"/>
    </source>
</evidence>
<accession>A0ABY2LLL9</accession>